<evidence type="ECO:0000313" key="1">
    <source>
        <dbReference type="EMBL" id="TQJ05451.1"/>
    </source>
</evidence>
<reference evidence="1 2" key="1">
    <citation type="submission" date="2019-06" db="EMBL/GenBank/DDBJ databases">
        <title>Sequencing the genomes of 1000 actinobacteria strains.</title>
        <authorList>
            <person name="Klenk H.-P."/>
        </authorList>
    </citation>
    <scope>NUCLEOTIDE SEQUENCE [LARGE SCALE GENOMIC DNA]</scope>
    <source>
        <strain evidence="1 2">DSM 45679</strain>
    </source>
</reference>
<dbReference type="AlphaFoldDB" id="A0A542DQR5"/>
<name>A0A542DQR5_AMYCI</name>
<proteinExistence type="predicted"/>
<organism evidence="1 2">
    <name type="scientific">Amycolatopsis cihanbeyliensis</name>
    <dbReference type="NCBI Taxonomy" id="1128664"/>
    <lineage>
        <taxon>Bacteria</taxon>
        <taxon>Bacillati</taxon>
        <taxon>Actinomycetota</taxon>
        <taxon>Actinomycetes</taxon>
        <taxon>Pseudonocardiales</taxon>
        <taxon>Pseudonocardiaceae</taxon>
        <taxon>Amycolatopsis</taxon>
    </lineage>
</organism>
<gene>
    <name evidence="1" type="ORF">FB471_5282</name>
</gene>
<accession>A0A542DQR5</accession>
<dbReference type="Proteomes" id="UP000320876">
    <property type="component" value="Unassembled WGS sequence"/>
</dbReference>
<keyword evidence="2" id="KW-1185">Reference proteome</keyword>
<comment type="caution">
    <text evidence="1">The sequence shown here is derived from an EMBL/GenBank/DDBJ whole genome shotgun (WGS) entry which is preliminary data.</text>
</comment>
<sequence length="87" mass="9841">MQVGVINRRAQAKYAEFVSALDLVREALEEIDTLIGRVDPKRASGGWTVATPKELKGLRRAAMEQLNTLRASAQKYEAELISREWRL</sequence>
<dbReference type="RefSeq" id="WP_142000972.1">
    <property type="nucleotide sequence ID" value="NZ_VFML01000001.1"/>
</dbReference>
<dbReference type="EMBL" id="VFML01000001">
    <property type="protein sequence ID" value="TQJ05451.1"/>
    <property type="molecule type" value="Genomic_DNA"/>
</dbReference>
<evidence type="ECO:0008006" key="3">
    <source>
        <dbReference type="Google" id="ProtNLM"/>
    </source>
</evidence>
<evidence type="ECO:0000313" key="2">
    <source>
        <dbReference type="Proteomes" id="UP000320876"/>
    </source>
</evidence>
<protein>
    <recommendedName>
        <fullName evidence="3">WXG100 family type VII secretion target</fullName>
    </recommendedName>
</protein>
<dbReference type="OrthoDB" id="3696695at2"/>